<evidence type="ECO:0000259" key="1">
    <source>
        <dbReference type="Pfam" id="PF12708"/>
    </source>
</evidence>
<dbReference type="EMBL" id="SJPN01000007">
    <property type="protein sequence ID" value="TWT94431.1"/>
    <property type="molecule type" value="Genomic_DNA"/>
</dbReference>
<dbReference type="InterPro" id="IPR006626">
    <property type="entry name" value="PbH1"/>
</dbReference>
<sequence length="781" mass="84751">MRPDSPAVWPRVQRTDMSERESAFLRHLFFSPGCTRRGQVELELKHEPLVVCQSLTAIDHACHTQLLSLFFRAMSFFVSTNLRKHGPTVRWKLLLLVLFVAQAQQASAQSTIPTRYISVGDYSGTANERIDAAIAAAMATDHKTVFFPNGTYALRNGLNLNRGANTELHLVGESRNGVFLVPDTSYLEANYNNGNGARLAHMINLSSSSVFESVDVSIQNMTVDMRHQLVMGEQSQTYNVVGHGIRVGTGWQQGQLTVNEVTIRNVGSYGIGIQDRDGHSKNNVTLSNLTIERTGSDGIDTKEASGDGNRNLVIRNVNINEVGFLDTGAAPAIDVRYRDFVIENVNLVSSASKSTLPGQSSNVSGISIRPVDNIDGGVAQGTISDVYLRGFSHAIVIHASEAAPHANIDVSDVYIQGQQGTGILVLGDDHSGHTITDGLIDPDFGNAAINTGGNATVTNVIAGRRDPALTPITDTTYENNVSLNSQVFSPAWQGIVGTERVSLNPTSPSTGPFVFDIGDTGVLQIDFDTHDNVMDRLSVEGTVNLDGEFRVNLVGGTPMLAGEHWVIGADTLTGSFDEITLPTPSSRLLWNTDRLETQGIIELVGGNFLLLGDVDNFSYNASDDAILVDPAFASLPLFNGAPLANMDQTFNNATRLFTFDLGGELTEELIDAWLEIRVRQLNGFGNDLLTFEDASNRSLRSLEVLVDDGVDRTLRYTLTADELALLNDGLFSVALRDDHAIDWIGLGWSTIPSSVPEPSSLSLLSCCGLVMFMRRRRALVR</sequence>
<dbReference type="AlphaFoldDB" id="A0A5C6A5U3"/>
<gene>
    <name evidence="2" type="ORF">Pla52n_52520</name>
</gene>
<keyword evidence="2" id="KW-0456">Lyase</keyword>
<name>A0A5C6A5U3_9BACT</name>
<organism evidence="2 3">
    <name type="scientific">Stieleria varia</name>
    <dbReference type="NCBI Taxonomy" id="2528005"/>
    <lineage>
        <taxon>Bacteria</taxon>
        <taxon>Pseudomonadati</taxon>
        <taxon>Planctomycetota</taxon>
        <taxon>Planctomycetia</taxon>
        <taxon>Pirellulales</taxon>
        <taxon>Pirellulaceae</taxon>
        <taxon>Stieleria</taxon>
    </lineage>
</organism>
<dbReference type="GO" id="GO:0016829">
    <property type="term" value="F:lyase activity"/>
    <property type="evidence" value="ECO:0007669"/>
    <property type="project" value="UniProtKB-KW"/>
</dbReference>
<dbReference type="InterPro" id="IPR011050">
    <property type="entry name" value="Pectin_lyase_fold/virulence"/>
</dbReference>
<dbReference type="InterPro" id="IPR024535">
    <property type="entry name" value="RHGA/B-epi-like_pectate_lyase"/>
</dbReference>
<protein>
    <submittedName>
        <fullName evidence="2">Pectate lyase superfamily protein</fullName>
    </submittedName>
</protein>
<comment type="caution">
    <text evidence="2">The sequence shown here is derived from an EMBL/GenBank/DDBJ whole genome shotgun (WGS) entry which is preliminary data.</text>
</comment>
<reference evidence="2 3" key="1">
    <citation type="submission" date="2019-02" db="EMBL/GenBank/DDBJ databases">
        <title>Deep-cultivation of Planctomycetes and their phenomic and genomic characterization uncovers novel biology.</title>
        <authorList>
            <person name="Wiegand S."/>
            <person name="Jogler M."/>
            <person name="Boedeker C."/>
            <person name="Pinto D."/>
            <person name="Vollmers J."/>
            <person name="Rivas-Marin E."/>
            <person name="Kohn T."/>
            <person name="Peeters S.H."/>
            <person name="Heuer A."/>
            <person name="Rast P."/>
            <person name="Oberbeckmann S."/>
            <person name="Bunk B."/>
            <person name="Jeske O."/>
            <person name="Meyerdierks A."/>
            <person name="Storesund J.E."/>
            <person name="Kallscheuer N."/>
            <person name="Luecker S."/>
            <person name="Lage O.M."/>
            <person name="Pohl T."/>
            <person name="Merkel B.J."/>
            <person name="Hornburger P."/>
            <person name="Mueller R.-W."/>
            <person name="Bruemmer F."/>
            <person name="Labrenz M."/>
            <person name="Spormann A.M."/>
            <person name="Op Den Camp H."/>
            <person name="Overmann J."/>
            <person name="Amann R."/>
            <person name="Jetten M.S.M."/>
            <person name="Mascher T."/>
            <person name="Medema M.H."/>
            <person name="Devos D.P."/>
            <person name="Kaster A.-K."/>
            <person name="Ovreas L."/>
            <person name="Rohde M."/>
            <person name="Galperin M.Y."/>
            <person name="Jogler C."/>
        </authorList>
    </citation>
    <scope>NUCLEOTIDE SEQUENCE [LARGE SCALE GENOMIC DNA]</scope>
    <source>
        <strain evidence="2 3">Pla52n</strain>
    </source>
</reference>
<evidence type="ECO:0000313" key="3">
    <source>
        <dbReference type="Proteomes" id="UP000320176"/>
    </source>
</evidence>
<dbReference type="SUPFAM" id="SSF51126">
    <property type="entry name" value="Pectin lyase-like"/>
    <property type="match status" value="1"/>
</dbReference>
<dbReference type="Pfam" id="PF12708">
    <property type="entry name" value="Pect-lyase_RHGA_epim"/>
    <property type="match status" value="1"/>
</dbReference>
<evidence type="ECO:0000313" key="2">
    <source>
        <dbReference type="EMBL" id="TWT94431.1"/>
    </source>
</evidence>
<dbReference type="SMART" id="SM00710">
    <property type="entry name" value="PbH1"/>
    <property type="match status" value="5"/>
</dbReference>
<dbReference type="OrthoDB" id="223410at2"/>
<feature type="domain" description="Rhamnogalacturonase A/B/Epimerase-like pectate lyase" evidence="1">
    <location>
        <begin position="121"/>
        <end position="329"/>
    </location>
</feature>
<proteinExistence type="predicted"/>
<dbReference type="InterPro" id="IPR012334">
    <property type="entry name" value="Pectin_lyas_fold"/>
</dbReference>
<keyword evidence="3" id="KW-1185">Reference proteome</keyword>
<dbReference type="Proteomes" id="UP000320176">
    <property type="component" value="Unassembled WGS sequence"/>
</dbReference>
<dbReference type="Gene3D" id="2.160.20.10">
    <property type="entry name" value="Single-stranded right-handed beta-helix, Pectin lyase-like"/>
    <property type="match status" value="1"/>
</dbReference>
<accession>A0A5C6A5U3</accession>